<dbReference type="AlphaFoldDB" id="A0A1H0PJJ5"/>
<evidence type="ECO:0000256" key="1">
    <source>
        <dbReference type="ARBA" id="ARBA00004829"/>
    </source>
</evidence>
<dbReference type="GO" id="GO:0016491">
    <property type="term" value="F:oxidoreductase activity"/>
    <property type="evidence" value="ECO:0007669"/>
    <property type="project" value="UniProtKB-KW"/>
</dbReference>
<dbReference type="GO" id="GO:0016117">
    <property type="term" value="P:carotenoid biosynthetic process"/>
    <property type="evidence" value="ECO:0007669"/>
    <property type="project" value="UniProtKB-KW"/>
</dbReference>
<dbReference type="InterPro" id="IPR002937">
    <property type="entry name" value="Amino_oxidase"/>
</dbReference>
<organism evidence="7 8">
    <name type="scientific">Litchfieldia salsa</name>
    <dbReference type="NCBI Taxonomy" id="930152"/>
    <lineage>
        <taxon>Bacteria</taxon>
        <taxon>Bacillati</taxon>
        <taxon>Bacillota</taxon>
        <taxon>Bacilli</taxon>
        <taxon>Bacillales</taxon>
        <taxon>Bacillaceae</taxon>
        <taxon>Litchfieldia</taxon>
    </lineage>
</organism>
<dbReference type="InterPro" id="IPR036188">
    <property type="entry name" value="FAD/NAD-bd_sf"/>
</dbReference>
<accession>A0A1H0PJJ5</accession>
<dbReference type="InterPro" id="IPR014105">
    <property type="entry name" value="Carotenoid/retinoid_OxRdtase"/>
</dbReference>
<dbReference type="PANTHER" id="PTHR43734:SF1">
    <property type="entry name" value="PHYTOENE DESATURASE"/>
    <property type="match status" value="1"/>
</dbReference>
<keyword evidence="3 5" id="KW-0560">Oxidoreductase</keyword>
<evidence type="ECO:0000259" key="6">
    <source>
        <dbReference type="Pfam" id="PF01593"/>
    </source>
</evidence>
<dbReference type="SUPFAM" id="SSF51905">
    <property type="entry name" value="FAD/NAD(P)-binding domain"/>
    <property type="match status" value="1"/>
</dbReference>
<dbReference type="STRING" id="930152.SAMN05216565_101331"/>
<evidence type="ECO:0000256" key="5">
    <source>
        <dbReference type="RuleBase" id="RU362075"/>
    </source>
</evidence>
<dbReference type="Gene3D" id="3.50.50.60">
    <property type="entry name" value="FAD/NAD(P)-binding domain"/>
    <property type="match status" value="2"/>
</dbReference>
<evidence type="ECO:0000256" key="2">
    <source>
        <dbReference type="ARBA" id="ARBA00022746"/>
    </source>
</evidence>
<reference evidence="8" key="1">
    <citation type="submission" date="2016-10" db="EMBL/GenBank/DDBJ databases">
        <authorList>
            <person name="Varghese N."/>
            <person name="Submissions S."/>
        </authorList>
    </citation>
    <scope>NUCLEOTIDE SEQUENCE [LARGE SCALE GENOMIC DNA]</scope>
    <source>
        <strain evidence="8">IBRC-M10078</strain>
    </source>
</reference>
<gene>
    <name evidence="7" type="ORF">SAMN05216565_101331</name>
</gene>
<dbReference type="Pfam" id="PF01593">
    <property type="entry name" value="Amino_oxidase"/>
    <property type="match status" value="1"/>
</dbReference>
<evidence type="ECO:0000256" key="3">
    <source>
        <dbReference type="ARBA" id="ARBA00023002"/>
    </source>
</evidence>
<dbReference type="RefSeq" id="WP_274380191.1">
    <property type="nucleotide sequence ID" value="NZ_FNJU01000001.1"/>
</dbReference>
<dbReference type="PRINTS" id="PR00419">
    <property type="entry name" value="ADXRDTASE"/>
</dbReference>
<dbReference type="Proteomes" id="UP000199159">
    <property type="component" value="Unassembled WGS sequence"/>
</dbReference>
<evidence type="ECO:0000256" key="4">
    <source>
        <dbReference type="ARBA" id="ARBA00038322"/>
    </source>
</evidence>
<evidence type="ECO:0000313" key="7">
    <source>
        <dbReference type="EMBL" id="SDP04815.1"/>
    </source>
</evidence>
<evidence type="ECO:0000313" key="8">
    <source>
        <dbReference type="Proteomes" id="UP000199159"/>
    </source>
</evidence>
<keyword evidence="2 5" id="KW-0125">Carotenoid biosynthesis</keyword>
<proteinExistence type="inferred from homology"/>
<dbReference type="NCBIfam" id="TIGR02734">
    <property type="entry name" value="crtI_fam"/>
    <property type="match status" value="1"/>
</dbReference>
<keyword evidence="8" id="KW-1185">Reference proteome</keyword>
<name>A0A1H0PJJ5_9BACI</name>
<comment type="similarity">
    <text evidence="4">Belongs to the carotenoid/retinoid oxidoreductase family. CrtN subfamily.</text>
</comment>
<comment type="pathway">
    <text evidence="1 5">Carotenoid biosynthesis.</text>
</comment>
<dbReference type="EMBL" id="FNJU01000001">
    <property type="protein sequence ID" value="SDP04815.1"/>
    <property type="molecule type" value="Genomic_DNA"/>
</dbReference>
<dbReference type="PANTHER" id="PTHR43734">
    <property type="entry name" value="PHYTOENE DESATURASE"/>
    <property type="match status" value="1"/>
</dbReference>
<protein>
    <submittedName>
        <fullName evidence="7">Phytoene desaturase</fullName>
    </submittedName>
</protein>
<sequence>MTKRKKVTVIGAGPGGLAVSMLLSAQGYEVTVYEKQPIIGGRTSKLTLGDYTFDLGPTFFMMPSILEELFQMSGRRFQDYMELQEIDPLYTLKFGDLTFSPSRNKDKMRAEMEEKFPGSFSGYEKFMKVEGEKFDRVTPLLQQPFTKLTDLITRNMVRALPKLNAVDTVYNRLSTYFKDERLKWAFSFQAKYLGMSPWECPGTFTILSYLEHRYGLFHPIGGVNQLCKAMASVIEEYGGKIYTETGVQRVLVKRGKAVGVRLENGETVISDDVIINADFGHAVTTLFDQSDLKKYRKENVEKKKLSCSTFMLYLGVNKPLNLPHHMIVFADDYKKNVEEMTKTMKLSENPSIYVHNPSISDPTLAPKGKSSLYVLMPVPNLTAEIDWNIEKERVREQMLSILEQEPELQDIRSHIEVEKVISPLEWQNEVYVYKGATFNLAHSLDQMMYFRPHNQFEDVGHCFLVGGGTHPGSGLPTIFESARISANLVNKQYGKKEVYFTQDDGLLKEENALWK</sequence>
<feature type="domain" description="Amine oxidase" evidence="6">
    <location>
        <begin position="16"/>
        <end position="489"/>
    </location>
</feature>